<sequence length="53" mass="6225">MRNISKDLLETCLFAEMQTLVSNNDPKQTENEAIQDFDRQIEQDEKSFILGYN</sequence>
<dbReference type="EMBL" id="BSSU01000004">
    <property type="protein sequence ID" value="GLX81457.1"/>
    <property type="molecule type" value="Genomic_DNA"/>
</dbReference>
<name>A0ABQ6H1J8_9GAMM</name>
<protein>
    <submittedName>
        <fullName evidence="1">Uncharacterized protein</fullName>
    </submittedName>
</protein>
<organism evidence="1 2">
    <name type="scientific">Thalassotalea eurytherma</name>
    <dbReference type="NCBI Taxonomy" id="1144278"/>
    <lineage>
        <taxon>Bacteria</taxon>
        <taxon>Pseudomonadati</taxon>
        <taxon>Pseudomonadota</taxon>
        <taxon>Gammaproteobacteria</taxon>
        <taxon>Alteromonadales</taxon>
        <taxon>Colwelliaceae</taxon>
        <taxon>Thalassotalea</taxon>
    </lineage>
</organism>
<gene>
    <name evidence="1" type="ORF">theurythT_09090</name>
</gene>
<accession>A0ABQ6H1J8</accession>
<reference evidence="1 2" key="1">
    <citation type="submission" date="2023-03" db="EMBL/GenBank/DDBJ databases">
        <title>Draft genome sequence of Thalassotalea eurytherma JCM 18482T.</title>
        <authorList>
            <person name="Sawabe T."/>
        </authorList>
    </citation>
    <scope>NUCLEOTIDE SEQUENCE [LARGE SCALE GENOMIC DNA]</scope>
    <source>
        <strain evidence="1 2">JCM 18482</strain>
    </source>
</reference>
<dbReference type="Proteomes" id="UP001157133">
    <property type="component" value="Unassembled WGS sequence"/>
</dbReference>
<evidence type="ECO:0000313" key="2">
    <source>
        <dbReference type="Proteomes" id="UP001157133"/>
    </source>
</evidence>
<evidence type="ECO:0000313" key="1">
    <source>
        <dbReference type="EMBL" id="GLX81457.1"/>
    </source>
</evidence>
<comment type="caution">
    <text evidence="1">The sequence shown here is derived from an EMBL/GenBank/DDBJ whole genome shotgun (WGS) entry which is preliminary data.</text>
</comment>
<keyword evidence="2" id="KW-1185">Reference proteome</keyword>
<dbReference type="RefSeq" id="WP_284206791.1">
    <property type="nucleotide sequence ID" value="NZ_BSSU01000004.1"/>
</dbReference>
<proteinExistence type="predicted"/>